<dbReference type="AlphaFoldDB" id="A0A2T7NN68"/>
<feature type="domain" description="Reverse transcriptase" evidence="3">
    <location>
        <begin position="1"/>
        <end position="264"/>
    </location>
</feature>
<proteinExistence type="predicted"/>
<dbReference type="InterPro" id="IPR000477">
    <property type="entry name" value="RT_dom"/>
</dbReference>
<keyword evidence="5" id="KW-1185">Reference proteome</keyword>
<name>A0A2T7NN68_POMCA</name>
<organism evidence="4 5">
    <name type="scientific">Pomacea canaliculata</name>
    <name type="common">Golden apple snail</name>
    <dbReference type="NCBI Taxonomy" id="400727"/>
    <lineage>
        <taxon>Eukaryota</taxon>
        <taxon>Metazoa</taxon>
        <taxon>Spiralia</taxon>
        <taxon>Lophotrochozoa</taxon>
        <taxon>Mollusca</taxon>
        <taxon>Gastropoda</taxon>
        <taxon>Caenogastropoda</taxon>
        <taxon>Architaenioglossa</taxon>
        <taxon>Ampullarioidea</taxon>
        <taxon>Ampullariidae</taxon>
        <taxon>Pomacea</taxon>
    </lineage>
</organism>
<evidence type="ECO:0000313" key="5">
    <source>
        <dbReference type="Proteomes" id="UP000245119"/>
    </source>
</evidence>
<feature type="non-terminal residue" evidence="4">
    <location>
        <position position="408"/>
    </location>
</feature>
<dbReference type="PANTHER" id="PTHR47027">
    <property type="entry name" value="REVERSE TRANSCRIPTASE DOMAIN-CONTAINING PROTEIN"/>
    <property type="match status" value="1"/>
</dbReference>
<reference evidence="4 5" key="1">
    <citation type="submission" date="2018-04" db="EMBL/GenBank/DDBJ databases">
        <title>The genome of golden apple snail Pomacea canaliculata provides insight into stress tolerance and invasive adaptation.</title>
        <authorList>
            <person name="Liu C."/>
            <person name="Liu B."/>
            <person name="Ren Y."/>
            <person name="Zhang Y."/>
            <person name="Wang H."/>
            <person name="Li S."/>
            <person name="Jiang F."/>
            <person name="Yin L."/>
            <person name="Zhang G."/>
            <person name="Qian W."/>
            <person name="Fan W."/>
        </authorList>
    </citation>
    <scope>NUCLEOTIDE SEQUENCE [LARGE SCALE GENOMIC DNA]</scope>
    <source>
        <strain evidence="4">SZHN2017</strain>
        <tissue evidence="4">Muscle</tissue>
    </source>
</reference>
<dbReference type="EMBL" id="PZQS01000011">
    <property type="protein sequence ID" value="PVD22621.1"/>
    <property type="molecule type" value="Genomic_DNA"/>
</dbReference>
<evidence type="ECO:0000256" key="2">
    <source>
        <dbReference type="SAM" id="SignalP"/>
    </source>
</evidence>
<comment type="caution">
    <text evidence="4">The sequence shown here is derived from an EMBL/GenBank/DDBJ whole genome shotgun (WGS) entry which is preliminary data.</text>
</comment>
<protein>
    <recommendedName>
        <fullName evidence="3">Reverse transcriptase domain-containing protein</fullName>
    </recommendedName>
</protein>
<gene>
    <name evidence="4" type="ORF">C0Q70_18441</name>
</gene>
<keyword evidence="2" id="KW-0732">Signal</keyword>
<evidence type="ECO:0000313" key="4">
    <source>
        <dbReference type="EMBL" id="PVD22621.1"/>
    </source>
</evidence>
<feature type="signal peptide" evidence="2">
    <location>
        <begin position="1"/>
        <end position="29"/>
    </location>
</feature>
<sequence length="408" mass="45181">MTDTFLSREPCLLLVVVIVVIVSISSSAAMPAQGPVVFCDWIKSNLNCITARGYEFGSNATDQLTLRIPRLQDNDTGTDDLNCTTAPGYELSSAVTDVVVITTPQASRDQAGSYSCHVIGSEAEGFESCEFIVVTELTDPFNVCTGVKQGCILSPFLFILAMDWIMKTSTDSERRGIRWTTTMTATTTLEDLDFADDIALLSHRYQDMHEKTNAFSETAGNLGLKVSTQKTNSLRVNDRVQDSIKLNREEIEAVDSFSYLGSKMSNTRDAEVEIRARLANASQAFASLRSTWKATNISQKIKLRIFKSTVISNLLDGSESWKMTKSISNRLDVFQNRCLRRILHILWPNTITNEELKPSPSPRRFNEGVGDGLDMCSASRQQTSPQSPCDGLQTAEENEAAHRKLGEE</sequence>
<dbReference type="PROSITE" id="PS50878">
    <property type="entry name" value="RT_POL"/>
    <property type="match status" value="1"/>
</dbReference>
<feature type="chain" id="PRO_5015407436" description="Reverse transcriptase domain-containing protein" evidence="2">
    <location>
        <begin position="30"/>
        <end position="408"/>
    </location>
</feature>
<evidence type="ECO:0000256" key="1">
    <source>
        <dbReference type="SAM" id="MobiDB-lite"/>
    </source>
</evidence>
<dbReference type="Pfam" id="PF00078">
    <property type="entry name" value="RVT_1"/>
    <property type="match status" value="1"/>
</dbReference>
<feature type="compositionally biased region" description="Basic and acidic residues" evidence="1">
    <location>
        <begin position="399"/>
        <end position="408"/>
    </location>
</feature>
<dbReference type="PANTHER" id="PTHR47027:SF25">
    <property type="entry name" value="REVERSE TRANSCRIPTASE DOMAIN-CONTAINING PROTEIN"/>
    <property type="match status" value="1"/>
</dbReference>
<dbReference type="Proteomes" id="UP000245119">
    <property type="component" value="Linkage Group LG11"/>
</dbReference>
<dbReference type="STRING" id="400727.A0A2T7NN68"/>
<feature type="compositionally biased region" description="Polar residues" evidence="1">
    <location>
        <begin position="378"/>
        <end position="387"/>
    </location>
</feature>
<evidence type="ECO:0000259" key="3">
    <source>
        <dbReference type="PROSITE" id="PS50878"/>
    </source>
</evidence>
<feature type="region of interest" description="Disordered" evidence="1">
    <location>
        <begin position="353"/>
        <end position="408"/>
    </location>
</feature>
<accession>A0A2T7NN68</accession>